<evidence type="ECO:0000256" key="4">
    <source>
        <dbReference type="ARBA" id="ARBA00022729"/>
    </source>
</evidence>
<evidence type="ECO:0000313" key="9">
    <source>
        <dbReference type="Proteomes" id="UP000286482"/>
    </source>
</evidence>
<comment type="similarity">
    <text evidence="2">Belongs to the bacterial solute-binding protein 1 family.</text>
</comment>
<comment type="function">
    <text evidence="5">Part of a binding-protein-dependent transport system for a sugar.</text>
</comment>
<feature type="chain" id="PRO_5019262669" description="Probable sugar-binding periplasmic protein" evidence="7">
    <location>
        <begin position="26"/>
        <end position="414"/>
    </location>
</feature>
<protein>
    <recommendedName>
        <fullName evidence="6">Probable sugar-binding periplasmic protein</fullName>
    </recommendedName>
</protein>
<keyword evidence="9" id="KW-1185">Reference proteome</keyword>
<dbReference type="AlphaFoldDB" id="A0A420EG87"/>
<evidence type="ECO:0000313" key="8">
    <source>
        <dbReference type="EMBL" id="RKF19680.1"/>
    </source>
</evidence>
<evidence type="ECO:0000256" key="1">
    <source>
        <dbReference type="ARBA" id="ARBA00004418"/>
    </source>
</evidence>
<dbReference type="Proteomes" id="UP000286482">
    <property type="component" value="Unassembled WGS sequence"/>
</dbReference>
<gene>
    <name evidence="8" type="ORF">DBZ36_04220</name>
</gene>
<comment type="subcellular location">
    <subcellularLocation>
        <location evidence="1">Periplasm</location>
    </subcellularLocation>
</comment>
<dbReference type="PANTHER" id="PTHR43649:SF28">
    <property type="entry name" value="BINDING PROTEIN COMPONENT OF ABC SUGAR TRANSPORTER-RELATED"/>
    <property type="match status" value="1"/>
</dbReference>
<dbReference type="GO" id="GO:0042597">
    <property type="term" value="C:periplasmic space"/>
    <property type="evidence" value="ECO:0007669"/>
    <property type="project" value="UniProtKB-SubCell"/>
</dbReference>
<evidence type="ECO:0000256" key="3">
    <source>
        <dbReference type="ARBA" id="ARBA00022448"/>
    </source>
</evidence>
<dbReference type="Pfam" id="PF01547">
    <property type="entry name" value="SBP_bac_1"/>
    <property type="match status" value="1"/>
</dbReference>
<dbReference type="SUPFAM" id="SSF53850">
    <property type="entry name" value="Periplasmic binding protein-like II"/>
    <property type="match status" value="1"/>
</dbReference>
<reference evidence="8 9" key="1">
    <citation type="submission" date="2018-09" db="EMBL/GenBank/DDBJ databases">
        <authorList>
            <person name="Wang Z."/>
        </authorList>
    </citation>
    <scope>NUCLEOTIDE SEQUENCE [LARGE SCALE GENOMIC DNA]</scope>
    <source>
        <strain evidence="8 9">ALS 81</strain>
    </source>
</reference>
<name>A0A420EG87_9ALTE</name>
<evidence type="ECO:0000256" key="5">
    <source>
        <dbReference type="ARBA" id="ARBA00049629"/>
    </source>
</evidence>
<evidence type="ECO:0000256" key="7">
    <source>
        <dbReference type="SAM" id="SignalP"/>
    </source>
</evidence>
<sequence length="414" mass="44030">MKIMDKSFSISMLTAALMTSGLANAVDLEVTHWWTSGGEAAAVAEFAKAFDENTSHKWVDGAIAGSGGTARPIIISRILGGKPMGATQLNHGRQAEELIEEGLLLDITDVAMADGWKDVVNPSSLLDSCTLDGKIYCVPVNIHSWEWIWLSHQAYEDAGVAVPSNWEEFVAAAPALEKAGKIPLAMGQQAWQRSGAFGVMSIAIAGIDAWKAVNIDKDAAVAAGPEYKKVFDAAVNARAMAANSKVQDWNQATNMVITGQAGGQIMGDWAQGEFQVAGQVAGEDYTCLPGLGANEVISTGGDAFYFPKQDDPEVTKAQKELASLMMSQAVQVAFNLKKGSLPVRGDIELDTANDCMKKGLKILADGNVLPSGDMLLSADTQGQLEDLMVEFWSDTSYSAEDAQKRYAAIIGSAD</sequence>
<dbReference type="OrthoDB" id="5580590at2"/>
<feature type="signal peptide" evidence="7">
    <location>
        <begin position="1"/>
        <end position="25"/>
    </location>
</feature>
<dbReference type="PANTHER" id="PTHR43649">
    <property type="entry name" value="ARABINOSE-BINDING PROTEIN-RELATED"/>
    <property type="match status" value="1"/>
</dbReference>
<dbReference type="InterPro" id="IPR006059">
    <property type="entry name" value="SBP"/>
</dbReference>
<dbReference type="RefSeq" id="WP_120353685.1">
    <property type="nucleotide sequence ID" value="NZ_RAQO01000004.1"/>
</dbReference>
<dbReference type="EMBL" id="RAQO01000004">
    <property type="protein sequence ID" value="RKF19680.1"/>
    <property type="molecule type" value="Genomic_DNA"/>
</dbReference>
<keyword evidence="4 7" id="KW-0732">Signal</keyword>
<evidence type="ECO:0000256" key="2">
    <source>
        <dbReference type="ARBA" id="ARBA00008520"/>
    </source>
</evidence>
<evidence type="ECO:0000256" key="6">
    <source>
        <dbReference type="ARBA" id="ARBA00049753"/>
    </source>
</evidence>
<organism evidence="8 9">
    <name type="scientific">Alginatibacterium sediminis</name>
    <dbReference type="NCBI Taxonomy" id="2164068"/>
    <lineage>
        <taxon>Bacteria</taxon>
        <taxon>Pseudomonadati</taxon>
        <taxon>Pseudomonadota</taxon>
        <taxon>Gammaproteobacteria</taxon>
        <taxon>Alteromonadales</taxon>
        <taxon>Alteromonadaceae</taxon>
        <taxon>Alginatibacterium</taxon>
    </lineage>
</organism>
<keyword evidence="3" id="KW-0813">Transport</keyword>
<dbReference type="Gene3D" id="3.40.190.10">
    <property type="entry name" value="Periplasmic binding protein-like II"/>
    <property type="match status" value="2"/>
</dbReference>
<accession>A0A420EG87</accession>
<proteinExistence type="inferred from homology"/>
<dbReference type="InterPro" id="IPR050490">
    <property type="entry name" value="Bact_solute-bd_prot1"/>
</dbReference>
<comment type="caution">
    <text evidence="8">The sequence shown here is derived from an EMBL/GenBank/DDBJ whole genome shotgun (WGS) entry which is preliminary data.</text>
</comment>